<sequence length="191" mass="22098">MLKIFKKKPKPFMAEVKKYLKKEYGVEVSKIKHKRTYKRLMMRTNASRIELITFVLANGIKGRAFYSPFIKIFEDSSTKGVKDEDLLVAYGGWLFLSSGLKDGFIKEDFKSISQKDNYLTIKKSKGITDIKVTHQYKIGDSEIFMIDAKLDGYNIKCAGNIELDLCYEDDTDYYNIPAIYFLLGEQVFKTN</sequence>
<gene>
    <name evidence="1" type="ORF">MNB_SV-15-751</name>
</gene>
<organism evidence="1">
    <name type="scientific">hydrothermal vent metagenome</name>
    <dbReference type="NCBI Taxonomy" id="652676"/>
    <lineage>
        <taxon>unclassified sequences</taxon>
        <taxon>metagenomes</taxon>
        <taxon>ecological metagenomes</taxon>
    </lineage>
</organism>
<accession>A0A1W1EK07</accession>
<protein>
    <submittedName>
        <fullName evidence="1">Uncharacterized protein</fullName>
    </submittedName>
</protein>
<reference evidence="1" key="1">
    <citation type="submission" date="2016-10" db="EMBL/GenBank/DDBJ databases">
        <authorList>
            <person name="de Groot N.N."/>
        </authorList>
    </citation>
    <scope>NUCLEOTIDE SEQUENCE</scope>
</reference>
<evidence type="ECO:0000313" key="1">
    <source>
        <dbReference type="EMBL" id="SHO81218.1"/>
    </source>
</evidence>
<proteinExistence type="predicted"/>
<dbReference type="EMBL" id="FRYL01000032">
    <property type="protein sequence ID" value="SHO81218.1"/>
    <property type="molecule type" value="Genomic_DNA"/>
</dbReference>
<name>A0A1W1EK07_9ZZZZ</name>
<dbReference type="AlphaFoldDB" id="A0A1W1EK07"/>